<feature type="transmembrane region" description="Helical" evidence="8">
    <location>
        <begin position="69"/>
        <end position="87"/>
    </location>
</feature>
<feature type="transmembrane region" description="Helical" evidence="8">
    <location>
        <begin position="299"/>
        <end position="320"/>
    </location>
</feature>
<keyword evidence="7" id="KW-0479">Metal-binding</keyword>
<feature type="transmembrane region" description="Helical" evidence="8">
    <location>
        <begin position="94"/>
        <end position="113"/>
    </location>
</feature>
<dbReference type="PANTHER" id="PTHR22926:SF3">
    <property type="entry name" value="UNDECAPRENYL-PHOSPHATE ALPHA-N-ACETYLGLUCOSAMINYL 1-PHOSPHATE TRANSFERASE"/>
    <property type="match status" value="1"/>
</dbReference>
<feature type="transmembrane region" description="Helical" evidence="8">
    <location>
        <begin position="168"/>
        <end position="188"/>
    </location>
</feature>
<feature type="binding site" evidence="7">
    <location>
        <position position="197"/>
    </location>
    <ligand>
        <name>Mg(2+)</name>
        <dbReference type="ChEBI" id="CHEBI:18420"/>
    </ligand>
</feature>
<feature type="transmembrane region" description="Helical" evidence="8">
    <location>
        <begin position="119"/>
        <end position="138"/>
    </location>
</feature>
<dbReference type="PANTHER" id="PTHR22926">
    <property type="entry name" value="PHOSPHO-N-ACETYLMURAMOYL-PENTAPEPTIDE-TRANSFERASE"/>
    <property type="match status" value="1"/>
</dbReference>
<comment type="subcellular location">
    <subcellularLocation>
        <location evidence="1">Cell membrane</location>
        <topology evidence="1">Multi-pass membrane protein</topology>
    </subcellularLocation>
</comment>
<keyword evidence="5 8" id="KW-1133">Transmembrane helix</keyword>
<evidence type="ECO:0000256" key="2">
    <source>
        <dbReference type="ARBA" id="ARBA00022475"/>
    </source>
</evidence>
<keyword evidence="2" id="KW-1003">Cell membrane</keyword>
<evidence type="ECO:0000256" key="6">
    <source>
        <dbReference type="ARBA" id="ARBA00023136"/>
    </source>
</evidence>
<keyword evidence="4 8" id="KW-0812">Transmembrane</keyword>
<dbReference type="GO" id="GO:0009103">
    <property type="term" value="P:lipopolysaccharide biosynthetic process"/>
    <property type="evidence" value="ECO:0007669"/>
    <property type="project" value="TreeGrafter"/>
</dbReference>
<feature type="transmembrane region" description="Helical" evidence="8">
    <location>
        <begin position="145"/>
        <end position="162"/>
    </location>
</feature>
<keyword evidence="3 9" id="KW-0808">Transferase</keyword>
<proteinExistence type="predicted"/>
<keyword evidence="7" id="KW-0460">Magnesium</keyword>
<feature type="transmembrane region" description="Helical" evidence="8">
    <location>
        <begin position="200"/>
        <end position="216"/>
    </location>
</feature>
<gene>
    <name evidence="9" type="ORF">NSMM_250022</name>
</gene>
<keyword evidence="6 8" id="KW-0472">Membrane</keyword>
<evidence type="ECO:0000313" key="10">
    <source>
        <dbReference type="Proteomes" id="UP000198729"/>
    </source>
</evidence>
<accession>A0A1G5SBZ3</accession>
<evidence type="ECO:0000256" key="4">
    <source>
        <dbReference type="ARBA" id="ARBA00022692"/>
    </source>
</evidence>
<feature type="transmembrane region" description="Helical" evidence="8">
    <location>
        <begin position="6"/>
        <end position="24"/>
    </location>
</feature>
<sequence length="328" mass="35812">MNDNLIVAPLVAFGLSCMLSWLLTEKKVLQVLDKPNARSLHALPVPRTGGIAIITSILSSWLLLAPSSVSLLLSASVLLLALVSLADDVRPLPAFFRLVFHSTVAWVYAASLLYLSHGFFLTLVVGVALIWMINLFNFMDGSDGLATGMALIGFSAYGAGALQMADEIFAAVNFCIVGSATALLLFNFHPARIFMGDNGSIPLGFLAGALGIYGWSEGIWSPWFPLLVFSPFVADATVTLIKRLYKGERVWHAHRDHYYQRLVLMSGWGHRNTALFAYVLMLVSGAIALSAMGQNWMTQVTLVATEYGVYLVAMLIFDYCQSANSQYK</sequence>
<reference evidence="9 10" key="1">
    <citation type="submission" date="2016-10" db="EMBL/GenBank/DDBJ databases">
        <authorList>
            <person name="de Groot N.N."/>
        </authorList>
    </citation>
    <scope>NUCLEOTIDE SEQUENCE [LARGE SCALE GENOMIC DNA]</scope>
    <source>
        <strain evidence="9">1</strain>
    </source>
</reference>
<feature type="binding site" evidence="7">
    <location>
        <position position="137"/>
    </location>
    <ligand>
        <name>Mg(2+)</name>
        <dbReference type="ChEBI" id="CHEBI:18420"/>
    </ligand>
</feature>
<dbReference type="GO" id="GO:0071555">
    <property type="term" value="P:cell wall organization"/>
    <property type="evidence" value="ECO:0007669"/>
    <property type="project" value="TreeGrafter"/>
</dbReference>
<evidence type="ECO:0000313" key="9">
    <source>
        <dbReference type="EMBL" id="SCZ84696.1"/>
    </source>
</evidence>
<comment type="cofactor">
    <cofactor evidence="7">
        <name>Mg(2+)</name>
        <dbReference type="ChEBI" id="CHEBI:18420"/>
    </cofactor>
</comment>
<name>A0A1G5SBZ3_9PROT</name>
<evidence type="ECO:0000256" key="5">
    <source>
        <dbReference type="ARBA" id="ARBA00022989"/>
    </source>
</evidence>
<dbReference type="OrthoDB" id="9783652at2"/>
<dbReference type="GO" id="GO:0016780">
    <property type="term" value="F:phosphotransferase activity, for other substituted phosphate groups"/>
    <property type="evidence" value="ECO:0007669"/>
    <property type="project" value="InterPro"/>
</dbReference>
<feature type="transmembrane region" description="Helical" evidence="8">
    <location>
        <begin position="45"/>
        <end position="63"/>
    </location>
</feature>
<dbReference type="EMBL" id="FMWO01000031">
    <property type="protein sequence ID" value="SCZ84696.1"/>
    <property type="molecule type" value="Genomic_DNA"/>
</dbReference>
<evidence type="ECO:0000256" key="7">
    <source>
        <dbReference type="PIRSR" id="PIRSR600715-1"/>
    </source>
</evidence>
<organism evidence="9 10">
    <name type="scientific">Nitrosomonas mobilis</name>
    <dbReference type="NCBI Taxonomy" id="51642"/>
    <lineage>
        <taxon>Bacteria</taxon>
        <taxon>Pseudomonadati</taxon>
        <taxon>Pseudomonadota</taxon>
        <taxon>Betaproteobacteria</taxon>
        <taxon>Nitrosomonadales</taxon>
        <taxon>Nitrosomonadaceae</taxon>
        <taxon>Nitrosomonas</taxon>
    </lineage>
</organism>
<evidence type="ECO:0000256" key="8">
    <source>
        <dbReference type="SAM" id="Phobius"/>
    </source>
</evidence>
<protein>
    <submittedName>
        <fullName evidence="9">Glycosyl transferase, family 4</fullName>
    </submittedName>
</protein>
<dbReference type="STRING" id="51642.NSMM_250022"/>
<dbReference type="AlphaFoldDB" id="A0A1G5SBZ3"/>
<dbReference type="InterPro" id="IPR000715">
    <property type="entry name" value="Glycosyl_transferase_4"/>
</dbReference>
<feature type="transmembrane region" description="Helical" evidence="8">
    <location>
        <begin position="275"/>
        <end position="293"/>
    </location>
</feature>
<dbReference type="GO" id="GO:0046872">
    <property type="term" value="F:metal ion binding"/>
    <property type="evidence" value="ECO:0007669"/>
    <property type="project" value="UniProtKB-KW"/>
</dbReference>
<dbReference type="Proteomes" id="UP000198729">
    <property type="component" value="Unassembled WGS sequence"/>
</dbReference>
<dbReference type="CDD" id="cd06854">
    <property type="entry name" value="GT_WbpL_WbcO_like"/>
    <property type="match status" value="1"/>
</dbReference>
<feature type="transmembrane region" description="Helical" evidence="8">
    <location>
        <begin position="222"/>
        <end position="241"/>
    </location>
</feature>
<dbReference type="GO" id="GO:0044038">
    <property type="term" value="P:cell wall macromolecule biosynthetic process"/>
    <property type="evidence" value="ECO:0007669"/>
    <property type="project" value="TreeGrafter"/>
</dbReference>
<dbReference type="Pfam" id="PF00953">
    <property type="entry name" value="Glycos_transf_4"/>
    <property type="match status" value="1"/>
</dbReference>
<evidence type="ECO:0000256" key="1">
    <source>
        <dbReference type="ARBA" id="ARBA00004651"/>
    </source>
</evidence>
<dbReference type="GO" id="GO:0005886">
    <property type="term" value="C:plasma membrane"/>
    <property type="evidence" value="ECO:0007669"/>
    <property type="project" value="UniProtKB-SubCell"/>
</dbReference>
<keyword evidence="10" id="KW-1185">Reference proteome</keyword>
<dbReference type="RefSeq" id="WP_090284378.1">
    <property type="nucleotide sequence ID" value="NZ_FMWO01000031.1"/>
</dbReference>
<evidence type="ECO:0000256" key="3">
    <source>
        <dbReference type="ARBA" id="ARBA00022679"/>
    </source>
</evidence>